<feature type="transmembrane region" description="Helical" evidence="5">
    <location>
        <begin position="38"/>
        <end position="58"/>
    </location>
</feature>
<sequence length="277" mass="28926">MTTTASPTRTDTVRAPAGRRLLSLVRAEMLLLFRNKTALFNAVALAPLTVAFVAWASGDLLTGGDAAAGALAGTLLAMLTALALAVVVYYNLTTTFVARREELVLKRLLTGDVSKGEIVLAYATPAVLITGAQIVLGLVAMAVLLDPPEVQNPVWLLVALAGGAVVFALLAAASSGLTRTVETAQLTTLPILMVATALSGIVVPLHSFPDVFQTVASWTPMYPVVALVQHGLGAVRLDGTAASGALADVAQPLACLALWAVLGLLAARRWMRWEPRR</sequence>
<keyword evidence="2 5" id="KW-0812">Transmembrane</keyword>
<dbReference type="Proteomes" id="UP000437709">
    <property type="component" value="Unassembled WGS sequence"/>
</dbReference>
<keyword evidence="4 5" id="KW-0472">Membrane</keyword>
<evidence type="ECO:0000256" key="2">
    <source>
        <dbReference type="ARBA" id="ARBA00022692"/>
    </source>
</evidence>
<feature type="transmembrane region" description="Helical" evidence="5">
    <location>
        <begin position="189"/>
        <end position="208"/>
    </location>
</feature>
<dbReference type="PANTHER" id="PTHR43229">
    <property type="entry name" value="NODULATION PROTEIN J"/>
    <property type="match status" value="1"/>
</dbReference>
<dbReference type="AlphaFoldDB" id="A0A6N7EJI5"/>
<dbReference type="RefSeq" id="WP_152195770.1">
    <property type="nucleotide sequence ID" value="NZ_VUKD01000004.1"/>
</dbReference>
<dbReference type="Pfam" id="PF12698">
    <property type="entry name" value="ABC2_membrane_3"/>
    <property type="match status" value="1"/>
</dbReference>
<comment type="subcellular location">
    <subcellularLocation>
        <location evidence="1">Membrane</location>
        <topology evidence="1">Multi-pass membrane protein</topology>
    </subcellularLocation>
</comment>
<comment type="caution">
    <text evidence="7">The sequence shown here is derived from an EMBL/GenBank/DDBJ whole genome shotgun (WGS) entry which is preliminary data.</text>
</comment>
<evidence type="ECO:0000313" key="8">
    <source>
        <dbReference type="Proteomes" id="UP000437709"/>
    </source>
</evidence>
<evidence type="ECO:0000256" key="1">
    <source>
        <dbReference type="ARBA" id="ARBA00004141"/>
    </source>
</evidence>
<keyword evidence="8" id="KW-1185">Reference proteome</keyword>
<dbReference type="InterPro" id="IPR013525">
    <property type="entry name" value="ABC2_TM"/>
</dbReference>
<dbReference type="InterPro" id="IPR051784">
    <property type="entry name" value="Nod_factor_ABC_transporter"/>
</dbReference>
<accession>A0A6N7EJI5</accession>
<evidence type="ECO:0000256" key="3">
    <source>
        <dbReference type="ARBA" id="ARBA00022989"/>
    </source>
</evidence>
<feature type="transmembrane region" description="Helical" evidence="5">
    <location>
        <begin position="70"/>
        <end position="98"/>
    </location>
</feature>
<keyword evidence="3 5" id="KW-1133">Transmembrane helix</keyword>
<evidence type="ECO:0000313" key="7">
    <source>
        <dbReference type="EMBL" id="MPV38250.1"/>
    </source>
</evidence>
<dbReference type="GO" id="GO:0140359">
    <property type="term" value="F:ABC-type transporter activity"/>
    <property type="evidence" value="ECO:0007669"/>
    <property type="project" value="InterPro"/>
</dbReference>
<proteinExistence type="predicted"/>
<feature type="domain" description="ABC-2 type transporter transmembrane" evidence="6">
    <location>
        <begin position="73"/>
        <end position="267"/>
    </location>
</feature>
<evidence type="ECO:0000256" key="4">
    <source>
        <dbReference type="ARBA" id="ARBA00023136"/>
    </source>
</evidence>
<organism evidence="7 8">
    <name type="scientific">Georgenia subflava</name>
    <dbReference type="NCBI Taxonomy" id="1622177"/>
    <lineage>
        <taxon>Bacteria</taxon>
        <taxon>Bacillati</taxon>
        <taxon>Actinomycetota</taxon>
        <taxon>Actinomycetes</taxon>
        <taxon>Micrococcales</taxon>
        <taxon>Bogoriellaceae</taxon>
        <taxon>Georgenia</taxon>
    </lineage>
</organism>
<evidence type="ECO:0000256" key="5">
    <source>
        <dbReference type="SAM" id="Phobius"/>
    </source>
</evidence>
<feature type="transmembrane region" description="Helical" evidence="5">
    <location>
        <begin position="154"/>
        <end position="177"/>
    </location>
</feature>
<protein>
    <submittedName>
        <fullName evidence="7">ABC transporter permease</fullName>
    </submittedName>
</protein>
<dbReference type="EMBL" id="WHPC01000070">
    <property type="protein sequence ID" value="MPV38250.1"/>
    <property type="molecule type" value="Genomic_DNA"/>
</dbReference>
<dbReference type="OrthoDB" id="3214063at2"/>
<evidence type="ECO:0000259" key="6">
    <source>
        <dbReference type="Pfam" id="PF12698"/>
    </source>
</evidence>
<reference evidence="7 8" key="1">
    <citation type="submission" date="2019-10" db="EMBL/GenBank/DDBJ databases">
        <title>Georgenia wutianyii sp. nov. and Georgenia yuyongxinii sp. nov. isolated from plateau pika (Ochotona curzoniae) in the Qinghai-Tibet plateau of China.</title>
        <authorList>
            <person name="Tian Z."/>
        </authorList>
    </citation>
    <scope>NUCLEOTIDE SEQUENCE [LARGE SCALE GENOMIC DNA]</scope>
    <source>
        <strain evidence="7 8">JCM 19765</strain>
    </source>
</reference>
<feature type="transmembrane region" description="Helical" evidence="5">
    <location>
        <begin position="119"/>
        <end position="142"/>
    </location>
</feature>
<feature type="transmembrane region" description="Helical" evidence="5">
    <location>
        <begin position="249"/>
        <end position="267"/>
    </location>
</feature>
<gene>
    <name evidence="7" type="ORF">GB881_14550</name>
</gene>
<dbReference type="PANTHER" id="PTHR43229:SF2">
    <property type="entry name" value="NODULATION PROTEIN J"/>
    <property type="match status" value="1"/>
</dbReference>
<dbReference type="GO" id="GO:0016020">
    <property type="term" value="C:membrane"/>
    <property type="evidence" value="ECO:0007669"/>
    <property type="project" value="UniProtKB-SubCell"/>
</dbReference>
<name>A0A6N7EJI5_9MICO</name>